<accession>A0ABR7D739</accession>
<name>A0ABR7D739_9BACT</name>
<dbReference type="RefSeq" id="WP_186978604.1">
    <property type="nucleotide sequence ID" value="NZ_JACOOH010000012.1"/>
</dbReference>
<dbReference type="InterPro" id="IPR036105">
    <property type="entry name" value="DiNase_FeMo-co_biosyn_sf"/>
</dbReference>
<proteinExistence type="predicted"/>
<dbReference type="Proteomes" id="UP000646484">
    <property type="component" value="Unassembled WGS sequence"/>
</dbReference>
<evidence type="ECO:0008006" key="3">
    <source>
        <dbReference type="Google" id="ProtNLM"/>
    </source>
</evidence>
<reference evidence="1 2" key="1">
    <citation type="submission" date="2020-08" db="EMBL/GenBank/DDBJ databases">
        <title>Genome public.</title>
        <authorList>
            <person name="Liu C."/>
            <person name="Sun Q."/>
        </authorList>
    </citation>
    <scope>NUCLEOTIDE SEQUENCE [LARGE SCALE GENOMIC DNA]</scope>
    <source>
        <strain evidence="1 2">NSJ-56</strain>
    </source>
</reference>
<evidence type="ECO:0000313" key="2">
    <source>
        <dbReference type="Proteomes" id="UP000646484"/>
    </source>
</evidence>
<dbReference type="SUPFAM" id="SSF53146">
    <property type="entry name" value="Nitrogenase accessory factor-like"/>
    <property type="match status" value="1"/>
</dbReference>
<keyword evidence="2" id="KW-1185">Reference proteome</keyword>
<organism evidence="1 2">
    <name type="scientific">Butyricimonas hominis</name>
    <dbReference type="NCBI Taxonomy" id="2763032"/>
    <lineage>
        <taxon>Bacteria</taxon>
        <taxon>Pseudomonadati</taxon>
        <taxon>Bacteroidota</taxon>
        <taxon>Bacteroidia</taxon>
        <taxon>Bacteroidales</taxon>
        <taxon>Odoribacteraceae</taxon>
        <taxon>Butyricimonas</taxon>
    </lineage>
</organism>
<gene>
    <name evidence="1" type="ORF">H8S64_21000</name>
</gene>
<comment type="caution">
    <text evidence="1">The sequence shown here is derived from an EMBL/GenBank/DDBJ whole genome shotgun (WGS) entry which is preliminary data.</text>
</comment>
<protein>
    <recommendedName>
        <fullName evidence="3">Dinitrogenase iron-molybdenum cofactor biosynthesis domain-containing protein</fullName>
    </recommendedName>
</protein>
<sequence>MKAALFLEDNQLCHLSGNIEGKAIKVSTITTEDDKVVSIKNREVKNWNVNYFVQWLAECGIKMIYVSGIDEKIRRFFEQMKIIVNVKNSSDHPLLVREITSWDFSG</sequence>
<evidence type="ECO:0000313" key="1">
    <source>
        <dbReference type="EMBL" id="MBC5623577.1"/>
    </source>
</evidence>
<dbReference type="Gene3D" id="3.30.420.130">
    <property type="entry name" value="Dinitrogenase iron-molybdenum cofactor biosynthesis domain"/>
    <property type="match status" value="1"/>
</dbReference>
<dbReference type="EMBL" id="JACOOH010000012">
    <property type="protein sequence ID" value="MBC5623577.1"/>
    <property type="molecule type" value="Genomic_DNA"/>
</dbReference>